<proteinExistence type="predicted"/>
<evidence type="ECO:0000313" key="2">
    <source>
        <dbReference type="Proteomes" id="UP000054821"/>
    </source>
</evidence>
<comment type="caution">
    <text evidence="1">The sequence shown here is derived from an EMBL/GenBank/DDBJ whole genome shotgun (WGS) entry which is preliminary data.</text>
</comment>
<organism evidence="1 2">
    <name type="scientific">Trichoderma gamsii</name>
    <dbReference type="NCBI Taxonomy" id="398673"/>
    <lineage>
        <taxon>Eukaryota</taxon>
        <taxon>Fungi</taxon>
        <taxon>Dikarya</taxon>
        <taxon>Ascomycota</taxon>
        <taxon>Pezizomycotina</taxon>
        <taxon>Sordariomycetes</taxon>
        <taxon>Hypocreomycetidae</taxon>
        <taxon>Hypocreales</taxon>
        <taxon>Hypocreaceae</taxon>
        <taxon>Trichoderma</taxon>
    </lineage>
</organism>
<dbReference type="GeneID" id="29986272"/>
<reference evidence="1 2" key="1">
    <citation type="journal article" date="2016" name="Genome Announc.">
        <title>Draft Whole-Genome Sequence of Trichoderma gamsii T6085, a Promising Biocontrol Agent of Fusarium Head Blight on Wheat.</title>
        <authorList>
            <person name="Baroncelli R."/>
            <person name="Zapparata A."/>
            <person name="Piaggeschi G."/>
            <person name="Sarrocco S."/>
            <person name="Vannacci G."/>
        </authorList>
    </citation>
    <scope>NUCLEOTIDE SEQUENCE [LARGE SCALE GENOMIC DNA]</scope>
    <source>
        <strain evidence="1 2">T6085</strain>
    </source>
</reference>
<dbReference type="RefSeq" id="XP_018660670.1">
    <property type="nucleotide sequence ID" value="XM_018806189.1"/>
</dbReference>
<gene>
    <name evidence="1" type="ORF">TGAM01_v200449</name>
</gene>
<dbReference type="AlphaFoldDB" id="A0A2P5A3E9"/>
<name>A0A2P5A3E9_9HYPO</name>
<accession>A0A2P5A3E9</accession>
<evidence type="ECO:0000313" key="1">
    <source>
        <dbReference type="EMBL" id="PON31029.1"/>
    </source>
</evidence>
<dbReference type="EMBL" id="JPDN02000001">
    <property type="protein sequence ID" value="PON31029.1"/>
    <property type="molecule type" value="Genomic_DNA"/>
</dbReference>
<keyword evidence="2" id="KW-1185">Reference proteome</keyword>
<protein>
    <submittedName>
        <fullName evidence="1">Uncharacterized protein</fullName>
    </submittedName>
</protein>
<sequence length="182" mass="19398">MTDAAVSFRLILAPSARLETDMILVVCVCSAEKSGYFEGAVRIMDNRQNRRDRTKSNQYVSPCPAFITDGSSHRLAHIRADAEPFLSLAQLALLQGDGISRHIASARPGRAIGAPNSDMATGHCNHIAMPSCRASEGQSIDKLAAWGWYPVAKSPKTASVGPTGLKELVYATISETPASGKA</sequence>
<dbReference type="Proteomes" id="UP000054821">
    <property type="component" value="Unassembled WGS sequence"/>
</dbReference>